<dbReference type="Pfam" id="PF14368">
    <property type="entry name" value="LTP_2"/>
    <property type="match status" value="1"/>
</dbReference>
<feature type="domain" description="Bifunctional inhibitor/plant lipid transfer protein/seed storage helical" evidence="3">
    <location>
        <begin position="15"/>
        <end position="113"/>
    </location>
</feature>
<evidence type="ECO:0000259" key="3">
    <source>
        <dbReference type="Pfam" id="PF14368"/>
    </source>
</evidence>
<accession>A0A8J6C0Z1</accession>
<reference evidence="4" key="2">
    <citation type="submission" date="2021-02" db="EMBL/GenBank/DDBJ databases">
        <authorList>
            <person name="Kimball J.A."/>
            <person name="Haas M.W."/>
            <person name="Macchietto M."/>
            <person name="Kono T."/>
            <person name="Duquette J."/>
            <person name="Shao M."/>
        </authorList>
    </citation>
    <scope>NUCLEOTIDE SEQUENCE</scope>
    <source>
        <tissue evidence="4">Fresh leaf tissue</tissue>
    </source>
</reference>
<dbReference type="Proteomes" id="UP000729402">
    <property type="component" value="Unassembled WGS sequence"/>
</dbReference>
<feature type="signal peptide" evidence="2">
    <location>
        <begin position="1"/>
        <end position="24"/>
    </location>
</feature>
<evidence type="ECO:0000313" key="5">
    <source>
        <dbReference type="Proteomes" id="UP000729402"/>
    </source>
</evidence>
<comment type="similarity">
    <text evidence="1">Belongs to the plant LTP family.</text>
</comment>
<dbReference type="PANTHER" id="PTHR33044">
    <property type="entry name" value="BIFUNCTIONAL INHIBITOR/LIPID-TRANSFER PROTEIN/SEED STORAGE 2S ALBUMIN SUPERFAMILY PROTEIN-RELATED"/>
    <property type="match status" value="1"/>
</dbReference>
<evidence type="ECO:0000313" key="4">
    <source>
        <dbReference type="EMBL" id="KAG8098635.1"/>
    </source>
</evidence>
<sequence length="194" mass="19684">MARSGVEAAAAAVVVVAMMAAVVAGDFAADRAECADKLMPLATCLTFVEEKATARAPTRDCCAGFGQVLAGTKKCLCVLVKDRDEPALGFRINVTRALNLPSSCSTPATFSDCPNTEHVAGLQEAEIFQQYAREHENKNSTATPAATAAAAAAKGSVPTAAATSDAGSWRLRDRSSLAAGGVAAAVLAAVLGLA</sequence>
<organism evidence="4 5">
    <name type="scientific">Zizania palustris</name>
    <name type="common">Northern wild rice</name>
    <dbReference type="NCBI Taxonomy" id="103762"/>
    <lineage>
        <taxon>Eukaryota</taxon>
        <taxon>Viridiplantae</taxon>
        <taxon>Streptophyta</taxon>
        <taxon>Embryophyta</taxon>
        <taxon>Tracheophyta</taxon>
        <taxon>Spermatophyta</taxon>
        <taxon>Magnoliopsida</taxon>
        <taxon>Liliopsida</taxon>
        <taxon>Poales</taxon>
        <taxon>Poaceae</taxon>
        <taxon>BOP clade</taxon>
        <taxon>Oryzoideae</taxon>
        <taxon>Oryzeae</taxon>
        <taxon>Zizaniinae</taxon>
        <taxon>Zizania</taxon>
    </lineage>
</organism>
<dbReference type="CDD" id="cd00010">
    <property type="entry name" value="AAI_LTSS"/>
    <property type="match status" value="1"/>
</dbReference>
<evidence type="ECO:0000256" key="2">
    <source>
        <dbReference type="SAM" id="SignalP"/>
    </source>
</evidence>
<proteinExistence type="inferred from homology"/>
<dbReference type="EMBL" id="JAAALK010000079">
    <property type="protein sequence ID" value="KAG8098635.1"/>
    <property type="molecule type" value="Genomic_DNA"/>
</dbReference>
<dbReference type="InterPro" id="IPR016140">
    <property type="entry name" value="Bifunc_inhib/LTP/seed_store"/>
</dbReference>
<keyword evidence="5" id="KW-1185">Reference proteome</keyword>
<feature type="chain" id="PRO_5035219300" description="Bifunctional inhibitor/plant lipid transfer protein/seed storage helical domain-containing protein" evidence="2">
    <location>
        <begin position="25"/>
        <end position="194"/>
    </location>
</feature>
<protein>
    <recommendedName>
        <fullName evidence="3">Bifunctional inhibitor/plant lipid transfer protein/seed storage helical domain-containing protein</fullName>
    </recommendedName>
</protein>
<name>A0A8J6C0Z1_ZIZPA</name>
<reference evidence="4" key="1">
    <citation type="journal article" date="2021" name="bioRxiv">
        <title>Whole Genome Assembly and Annotation of Northern Wild Rice, Zizania palustris L., Supports a Whole Genome Duplication in the Zizania Genus.</title>
        <authorList>
            <person name="Haas M."/>
            <person name="Kono T."/>
            <person name="Macchietto M."/>
            <person name="Millas R."/>
            <person name="McGilp L."/>
            <person name="Shao M."/>
            <person name="Duquette J."/>
            <person name="Hirsch C.N."/>
            <person name="Kimball J."/>
        </authorList>
    </citation>
    <scope>NUCLEOTIDE SEQUENCE</scope>
    <source>
        <tissue evidence="4">Fresh leaf tissue</tissue>
    </source>
</reference>
<dbReference type="AlphaFoldDB" id="A0A8J6C0Z1"/>
<dbReference type="InterPro" id="IPR043325">
    <property type="entry name" value="LTSS"/>
</dbReference>
<keyword evidence="2" id="KW-0732">Signal</keyword>
<comment type="caution">
    <text evidence="4">The sequence shown here is derived from an EMBL/GenBank/DDBJ whole genome shotgun (WGS) entry which is preliminary data.</text>
</comment>
<gene>
    <name evidence="4" type="ORF">GUJ93_ZPchr0013g36141</name>
</gene>
<dbReference type="OrthoDB" id="1938537at2759"/>
<evidence type="ECO:0000256" key="1">
    <source>
        <dbReference type="ARBA" id="ARBA00009748"/>
    </source>
</evidence>